<comment type="caution">
    <text evidence="7">The sequence shown here is derived from an EMBL/GenBank/DDBJ whole genome shotgun (WGS) entry which is preliminary data.</text>
</comment>
<evidence type="ECO:0000256" key="2">
    <source>
        <dbReference type="ARBA" id="ARBA00022771"/>
    </source>
</evidence>
<dbReference type="Pfam" id="PF04434">
    <property type="entry name" value="SWIM"/>
    <property type="match status" value="1"/>
</dbReference>
<dbReference type="PANTHER" id="PTHR31973:SF187">
    <property type="entry name" value="MUTATOR TRANSPOSASE MUDRA PROTEIN"/>
    <property type="match status" value="1"/>
</dbReference>
<evidence type="ECO:0000256" key="4">
    <source>
        <dbReference type="PROSITE-ProRule" id="PRU00325"/>
    </source>
</evidence>
<feature type="region of interest" description="Disordered" evidence="5">
    <location>
        <begin position="102"/>
        <end position="122"/>
    </location>
</feature>
<keyword evidence="1" id="KW-0479">Metal-binding</keyword>
<accession>A0A9D5B556</accession>
<dbReference type="GO" id="GO:0008270">
    <property type="term" value="F:zinc ion binding"/>
    <property type="evidence" value="ECO:0007669"/>
    <property type="project" value="UniProtKB-KW"/>
</dbReference>
<organism evidence="7 8">
    <name type="scientific">Pisum sativum</name>
    <name type="common">Garden pea</name>
    <name type="synonym">Lathyrus oleraceus</name>
    <dbReference type="NCBI Taxonomy" id="3888"/>
    <lineage>
        <taxon>Eukaryota</taxon>
        <taxon>Viridiplantae</taxon>
        <taxon>Streptophyta</taxon>
        <taxon>Embryophyta</taxon>
        <taxon>Tracheophyta</taxon>
        <taxon>Spermatophyta</taxon>
        <taxon>Magnoliopsida</taxon>
        <taxon>eudicotyledons</taxon>
        <taxon>Gunneridae</taxon>
        <taxon>Pentapetalae</taxon>
        <taxon>rosids</taxon>
        <taxon>fabids</taxon>
        <taxon>Fabales</taxon>
        <taxon>Fabaceae</taxon>
        <taxon>Papilionoideae</taxon>
        <taxon>50 kb inversion clade</taxon>
        <taxon>NPAAA clade</taxon>
        <taxon>Hologalegina</taxon>
        <taxon>IRL clade</taxon>
        <taxon>Fabeae</taxon>
        <taxon>Lathyrus</taxon>
    </lineage>
</organism>
<evidence type="ECO:0000256" key="5">
    <source>
        <dbReference type="SAM" id="MobiDB-lite"/>
    </source>
</evidence>
<keyword evidence="3" id="KW-0862">Zinc</keyword>
<dbReference type="PANTHER" id="PTHR31973">
    <property type="entry name" value="POLYPROTEIN, PUTATIVE-RELATED"/>
    <property type="match status" value="1"/>
</dbReference>
<evidence type="ECO:0000256" key="1">
    <source>
        <dbReference type="ARBA" id="ARBA00022723"/>
    </source>
</evidence>
<feature type="domain" description="SWIM-type" evidence="6">
    <location>
        <begin position="41"/>
        <end position="73"/>
    </location>
</feature>
<evidence type="ECO:0000259" key="6">
    <source>
        <dbReference type="PROSITE" id="PS50966"/>
    </source>
</evidence>
<reference evidence="7 8" key="1">
    <citation type="journal article" date="2022" name="Nat. Genet.">
        <title>Improved pea reference genome and pan-genome highlight genomic features and evolutionary characteristics.</title>
        <authorList>
            <person name="Yang T."/>
            <person name="Liu R."/>
            <person name="Luo Y."/>
            <person name="Hu S."/>
            <person name="Wang D."/>
            <person name="Wang C."/>
            <person name="Pandey M.K."/>
            <person name="Ge S."/>
            <person name="Xu Q."/>
            <person name="Li N."/>
            <person name="Li G."/>
            <person name="Huang Y."/>
            <person name="Saxena R.K."/>
            <person name="Ji Y."/>
            <person name="Li M."/>
            <person name="Yan X."/>
            <person name="He Y."/>
            <person name="Liu Y."/>
            <person name="Wang X."/>
            <person name="Xiang C."/>
            <person name="Varshney R.K."/>
            <person name="Ding H."/>
            <person name="Gao S."/>
            <person name="Zong X."/>
        </authorList>
    </citation>
    <scope>NUCLEOTIDE SEQUENCE [LARGE SCALE GENOMIC DNA]</scope>
    <source>
        <strain evidence="7 8">cv. Zhongwan 6</strain>
    </source>
</reference>
<dbReference type="AlphaFoldDB" id="A0A9D5B556"/>
<evidence type="ECO:0000256" key="3">
    <source>
        <dbReference type="ARBA" id="ARBA00022833"/>
    </source>
</evidence>
<dbReference type="InterPro" id="IPR006564">
    <property type="entry name" value="Znf_PMZ"/>
</dbReference>
<evidence type="ECO:0000313" key="8">
    <source>
        <dbReference type="Proteomes" id="UP001058974"/>
    </source>
</evidence>
<gene>
    <name evidence="7" type="ORF">KIW84_034876</name>
</gene>
<evidence type="ECO:0000313" key="7">
    <source>
        <dbReference type="EMBL" id="KAI5430461.1"/>
    </source>
</evidence>
<dbReference type="PROSITE" id="PS50966">
    <property type="entry name" value="ZF_SWIM"/>
    <property type="match status" value="1"/>
</dbReference>
<dbReference type="Gramene" id="Psat03G0487600-T1">
    <property type="protein sequence ID" value="KAI5430461.1"/>
    <property type="gene ID" value="KIW84_034876"/>
</dbReference>
<feature type="compositionally biased region" description="Low complexity" evidence="5">
    <location>
        <begin position="103"/>
        <end position="122"/>
    </location>
</feature>
<dbReference type="EMBL" id="JAMSHJ010000003">
    <property type="protein sequence ID" value="KAI5430461.1"/>
    <property type="molecule type" value="Genomic_DNA"/>
</dbReference>
<dbReference type="SMART" id="SM00575">
    <property type="entry name" value="ZnF_PMZ"/>
    <property type="match status" value="1"/>
</dbReference>
<dbReference type="InterPro" id="IPR007527">
    <property type="entry name" value="Znf_SWIM"/>
</dbReference>
<name>A0A9D5B556_PEA</name>
<sequence length="122" mass="14097">MIMPRSKLRLDKEVEDAGNWIPNWSGDTLWQVEHTHTKNSFIVDTSKKTCTCNFWELLGIPCRHAVGALGFRNQSPGNFVDDYYSKDTYDKCYCYNRKPKKITTSQGQTQTTIQEQTQPNEA</sequence>
<keyword evidence="8" id="KW-1185">Reference proteome</keyword>
<proteinExistence type="predicted"/>
<protein>
    <recommendedName>
        <fullName evidence="6">SWIM-type domain-containing protein</fullName>
    </recommendedName>
</protein>
<keyword evidence="2 4" id="KW-0863">Zinc-finger</keyword>
<dbReference type="Proteomes" id="UP001058974">
    <property type="component" value="Chromosome 3"/>
</dbReference>